<comment type="caution">
    <text evidence="2">The sequence shown here is derived from an EMBL/GenBank/DDBJ whole genome shotgun (WGS) entry which is preliminary data.</text>
</comment>
<name>A0A4R5CT39_9ACTN</name>
<evidence type="ECO:0000256" key="1">
    <source>
        <dbReference type="SAM" id="MobiDB-lite"/>
    </source>
</evidence>
<accession>A0A4R5CT39</accession>
<evidence type="ECO:0000313" key="3">
    <source>
        <dbReference type="Proteomes" id="UP000294739"/>
    </source>
</evidence>
<dbReference type="InParanoid" id="A0A4R5CT39"/>
<feature type="compositionally biased region" description="Basic and acidic residues" evidence="1">
    <location>
        <begin position="87"/>
        <end position="104"/>
    </location>
</feature>
<reference evidence="2 3" key="1">
    <citation type="submission" date="2019-03" db="EMBL/GenBank/DDBJ databases">
        <title>Draft genome sequences of novel Actinobacteria.</title>
        <authorList>
            <person name="Sahin N."/>
            <person name="Ay H."/>
            <person name="Saygin H."/>
        </authorList>
    </citation>
    <scope>NUCLEOTIDE SEQUENCE [LARGE SCALE GENOMIC DNA]</scope>
    <source>
        <strain evidence="2 3">5K138</strain>
    </source>
</reference>
<dbReference type="AlphaFoldDB" id="A0A4R5CT39"/>
<evidence type="ECO:0000313" key="2">
    <source>
        <dbReference type="EMBL" id="TDE03446.1"/>
    </source>
</evidence>
<dbReference type="Proteomes" id="UP000294739">
    <property type="component" value="Unassembled WGS sequence"/>
</dbReference>
<organism evidence="2 3">
    <name type="scientific">Jiangella asiatica</name>
    <dbReference type="NCBI Taxonomy" id="2530372"/>
    <lineage>
        <taxon>Bacteria</taxon>
        <taxon>Bacillati</taxon>
        <taxon>Actinomycetota</taxon>
        <taxon>Actinomycetes</taxon>
        <taxon>Jiangellales</taxon>
        <taxon>Jiangellaceae</taxon>
        <taxon>Jiangella</taxon>
    </lineage>
</organism>
<proteinExistence type="predicted"/>
<gene>
    <name evidence="2" type="ORF">E1269_20635</name>
</gene>
<dbReference type="OrthoDB" id="4265034at2"/>
<dbReference type="RefSeq" id="WP_131898024.1">
    <property type="nucleotide sequence ID" value="NZ_SMKZ01000032.1"/>
</dbReference>
<sequence length="116" mass="12979">MTNCQAMRGDAICGREPARPYTCGPRCRDCTPAVVAGRRDVEPPWEGSLAWFLERAGKDRIGTPQSASQLIDDRAVASGKSRRGAHAYREARMREDERRERELAARQTTTNEEEAS</sequence>
<feature type="region of interest" description="Disordered" evidence="1">
    <location>
        <begin position="61"/>
        <end position="116"/>
    </location>
</feature>
<protein>
    <submittedName>
        <fullName evidence="2">Uncharacterized protein</fullName>
    </submittedName>
</protein>
<dbReference type="EMBL" id="SMKZ01000032">
    <property type="protein sequence ID" value="TDE03446.1"/>
    <property type="molecule type" value="Genomic_DNA"/>
</dbReference>
<keyword evidence="3" id="KW-1185">Reference proteome</keyword>